<dbReference type="InterPro" id="IPR036388">
    <property type="entry name" value="WH-like_DNA-bd_sf"/>
</dbReference>
<dbReference type="InterPro" id="IPR011006">
    <property type="entry name" value="CheY-like_superfamily"/>
</dbReference>
<dbReference type="InterPro" id="IPR016032">
    <property type="entry name" value="Sig_transdc_resp-reg_C-effctor"/>
</dbReference>
<dbReference type="EMBL" id="JAFFZE010000022">
    <property type="protein sequence ID" value="MCT2586732.1"/>
    <property type="molecule type" value="Genomic_DNA"/>
</dbReference>
<dbReference type="Pfam" id="PF00196">
    <property type="entry name" value="GerE"/>
    <property type="match status" value="1"/>
</dbReference>
<dbReference type="SUPFAM" id="SSF52172">
    <property type="entry name" value="CheY-like"/>
    <property type="match status" value="1"/>
</dbReference>
<evidence type="ECO:0000256" key="1">
    <source>
        <dbReference type="ARBA" id="ARBA00023125"/>
    </source>
</evidence>
<dbReference type="InterPro" id="IPR001789">
    <property type="entry name" value="Sig_transdc_resp-reg_receiver"/>
</dbReference>
<dbReference type="PANTHER" id="PTHR43214">
    <property type="entry name" value="TWO-COMPONENT RESPONSE REGULATOR"/>
    <property type="match status" value="1"/>
</dbReference>
<dbReference type="InterPro" id="IPR000792">
    <property type="entry name" value="Tscrpt_reg_LuxR_C"/>
</dbReference>
<dbReference type="Gene3D" id="1.10.10.10">
    <property type="entry name" value="Winged helix-like DNA-binding domain superfamily/Winged helix DNA-binding domain"/>
    <property type="match status" value="1"/>
</dbReference>
<dbReference type="PANTHER" id="PTHR43214:SF43">
    <property type="entry name" value="TWO-COMPONENT RESPONSE REGULATOR"/>
    <property type="match status" value="1"/>
</dbReference>
<evidence type="ECO:0000313" key="4">
    <source>
        <dbReference type="EMBL" id="MCT2586732.1"/>
    </source>
</evidence>
<keyword evidence="2" id="KW-0597">Phosphoprotein</keyword>
<keyword evidence="1" id="KW-0238">DNA-binding</keyword>
<feature type="domain" description="Response regulatory" evidence="3">
    <location>
        <begin position="8"/>
        <end position="123"/>
    </location>
</feature>
<feature type="modified residue" description="4-aspartylphosphate" evidence="2">
    <location>
        <position position="59"/>
    </location>
</feature>
<name>A0ABT2JFT1_9PSEU</name>
<reference evidence="4 5" key="1">
    <citation type="submission" date="2021-02" db="EMBL/GenBank/DDBJ databases">
        <title>Actinophytocola xerophila sp. nov., isolated from soil of cotton cropping field.</title>
        <authorList>
            <person name="Huang R."/>
            <person name="Chen X."/>
            <person name="Ge X."/>
            <person name="Liu W."/>
        </authorList>
    </citation>
    <scope>NUCLEOTIDE SEQUENCE [LARGE SCALE GENOMIC DNA]</scope>
    <source>
        <strain evidence="4 5">S1-96</strain>
    </source>
</reference>
<gene>
    <name evidence="4" type="ORF">JT362_26775</name>
</gene>
<dbReference type="Proteomes" id="UP001156441">
    <property type="component" value="Unassembled WGS sequence"/>
</dbReference>
<dbReference type="InterPro" id="IPR039420">
    <property type="entry name" value="WalR-like"/>
</dbReference>
<dbReference type="SUPFAM" id="SSF46894">
    <property type="entry name" value="C-terminal effector domain of the bipartite response regulators"/>
    <property type="match status" value="1"/>
</dbReference>
<evidence type="ECO:0000259" key="3">
    <source>
        <dbReference type="PROSITE" id="PS50110"/>
    </source>
</evidence>
<protein>
    <submittedName>
        <fullName evidence="4">Response regulator transcription factor</fullName>
    </submittedName>
</protein>
<dbReference type="SMART" id="SM00448">
    <property type="entry name" value="REC"/>
    <property type="match status" value="1"/>
</dbReference>
<evidence type="ECO:0000313" key="5">
    <source>
        <dbReference type="Proteomes" id="UP001156441"/>
    </source>
</evidence>
<evidence type="ECO:0000256" key="2">
    <source>
        <dbReference type="PROSITE-ProRule" id="PRU00169"/>
    </source>
</evidence>
<dbReference type="Gene3D" id="3.40.50.2300">
    <property type="match status" value="1"/>
</dbReference>
<sequence>MAHTELTRVVVVDDHPAIVAGLEVWCANADPPIQVVDSGPTPAVAWTDPGLDAEVVVFDLQLTDQVPAYPDLRRLVDSGRRVIAYTMREDRDTILTCIDLGVFTYLSKTEGPRHLVHAIHAASRNLPYTSPSMARAISTDTRTDRPRLTPRETDVLVNWFACESKEMVARKLGLSVRTVNSYIDRVRVRYANAGRPASTKAALVARAVQDGLIGLDEL</sequence>
<dbReference type="PROSITE" id="PS50110">
    <property type="entry name" value="RESPONSE_REGULATORY"/>
    <property type="match status" value="1"/>
</dbReference>
<comment type="caution">
    <text evidence="4">The sequence shown here is derived from an EMBL/GenBank/DDBJ whole genome shotgun (WGS) entry which is preliminary data.</text>
</comment>
<organism evidence="4 5">
    <name type="scientific">Actinophytocola gossypii</name>
    <dbReference type="NCBI Taxonomy" id="2812003"/>
    <lineage>
        <taxon>Bacteria</taxon>
        <taxon>Bacillati</taxon>
        <taxon>Actinomycetota</taxon>
        <taxon>Actinomycetes</taxon>
        <taxon>Pseudonocardiales</taxon>
        <taxon>Pseudonocardiaceae</taxon>
    </lineage>
</organism>
<dbReference type="Pfam" id="PF00072">
    <property type="entry name" value="Response_reg"/>
    <property type="match status" value="1"/>
</dbReference>
<dbReference type="RefSeq" id="WP_260194590.1">
    <property type="nucleotide sequence ID" value="NZ_JAFFZE010000022.1"/>
</dbReference>
<proteinExistence type="predicted"/>
<accession>A0ABT2JFT1</accession>
<dbReference type="SMART" id="SM00421">
    <property type="entry name" value="HTH_LUXR"/>
    <property type="match status" value="1"/>
</dbReference>
<keyword evidence="5" id="KW-1185">Reference proteome</keyword>